<dbReference type="Proteomes" id="UP000094291">
    <property type="component" value="Unassembled WGS sequence"/>
</dbReference>
<dbReference type="NCBIfam" id="TIGR00540">
    <property type="entry name" value="TPR_hemY_coli"/>
    <property type="match status" value="1"/>
</dbReference>
<dbReference type="OrthoDB" id="7053339at2"/>
<dbReference type="Pfam" id="PF07219">
    <property type="entry name" value="HemY_N"/>
    <property type="match status" value="1"/>
</dbReference>
<evidence type="ECO:0000256" key="3">
    <source>
        <dbReference type="ARBA" id="ARBA00004744"/>
    </source>
</evidence>
<evidence type="ECO:0000256" key="10">
    <source>
        <dbReference type="SAM" id="Phobius"/>
    </source>
</evidence>
<keyword evidence="13" id="KW-1185">Reference proteome</keyword>
<evidence type="ECO:0000259" key="11">
    <source>
        <dbReference type="Pfam" id="PF07219"/>
    </source>
</evidence>
<keyword evidence="7 10" id="KW-1133">Transmembrane helix</keyword>
<name>A0A1E2VCR7_9GAMM</name>
<keyword evidence="9" id="KW-0627">Porphyrin biosynthesis</keyword>
<evidence type="ECO:0000256" key="9">
    <source>
        <dbReference type="ARBA" id="ARBA00023244"/>
    </source>
</evidence>
<evidence type="ECO:0000256" key="6">
    <source>
        <dbReference type="ARBA" id="ARBA00022692"/>
    </source>
</evidence>
<dbReference type="SUPFAM" id="SSF48452">
    <property type="entry name" value="TPR-like"/>
    <property type="match status" value="1"/>
</dbReference>
<reference evidence="12 13" key="1">
    <citation type="submission" date="2016-08" db="EMBL/GenBank/DDBJ databases">
        <authorList>
            <person name="Seilhamer J.J."/>
        </authorList>
    </citation>
    <scope>NUCLEOTIDE SEQUENCE [LARGE SCALE GENOMIC DNA]</scope>
    <source>
        <strain evidence="12 13">PH27A</strain>
    </source>
</reference>
<dbReference type="InterPro" id="IPR011990">
    <property type="entry name" value="TPR-like_helical_dom_sf"/>
</dbReference>
<gene>
    <name evidence="12" type="ORF">BFW38_16005</name>
</gene>
<evidence type="ECO:0000256" key="5">
    <source>
        <dbReference type="ARBA" id="ARBA00022519"/>
    </source>
</evidence>
<evidence type="ECO:0000256" key="7">
    <source>
        <dbReference type="ARBA" id="ARBA00022989"/>
    </source>
</evidence>
<dbReference type="InterPro" id="IPR005254">
    <property type="entry name" value="Heme_biosyn_assoc_TPR_pro"/>
</dbReference>
<dbReference type="GO" id="GO:0006779">
    <property type="term" value="P:porphyrin-containing compound biosynthetic process"/>
    <property type="evidence" value="ECO:0007669"/>
    <property type="project" value="UniProtKB-KW"/>
</dbReference>
<protein>
    <recommendedName>
        <fullName evidence="11">HemY N-terminal domain-containing protein</fullName>
    </recommendedName>
</protein>
<keyword evidence="6 10" id="KW-0812">Transmembrane</keyword>
<dbReference type="EMBL" id="MDTQ01000001">
    <property type="protein sequence ID" value="ODC04810.1"/>
    <property type="molecule type" value="Genomic_DNA"/>
</dbReference>
<keyword evidence="8 10" id="KW-0472">Membrane</keyword>
<evidence type="ECO:0000256" key="1">
    <source>
        <dbReference type="ARBA" id="ARBA00002962"/>
    </source>
</evidence>
<sequence>MIRRWLPILFVLGAGVWFGQQLLNGPGYILIALPDQAQTTVEMSVWTGLLLLIASWFAGVWLLKLLGWIMNPFVDMRRINRQRLQRRGMKLTMQGLVDMAHGRWKKARKKLERSADRTGMPLVNYLIAAHAAHYEGEDKEVDRLLKSAHASMSGADLAVELSQAGIQLDRGQSEQALATLMRLKEKIPNHPLILRQLKEAYQRLNDWKSLIGLIPELRRQHLFPEDNLEALEQEAYLRRFKQLMAHSELSVGLEAIQALWRDMPSRLQDKSELVLAYVDVLLRHKEYSLAERTLKVALNQHWSSSLIRKFGLLPEGSDSGRRLLEAEKWLQSRPNDAELLHTLGRLSQQQSLWGKAVEYYEASQRLSPKGDVCGELCRLLAALGEERKSQHYHHLAIKLMNQDLPDFPLPKRTLKDAQ</sequence>
<comment type="caution">
    <text evidence="12">The sequence shown here is derived from an EMBL/GenBank/DDBJ whole genome shotgun (WGS) entry which is preliminary data.</text>
</comment>
<evidence type="ECO:0000256" key="2">
    <source>
        <dbReference type="ARBA" id="ARBA00004429"/>
    </source>
</evidence>
<evidence type="ECO:0000256" key="4">
    <source>
        <dbReference type="ARBA" id="ARBA00022475"/>
    </source>
</evidence>
<feature type="domain" description="HemY N-terminal" evidence="11">
    <location>
        <begin position="27"/>
        <end position="136"/>
    </location>
</feature>
<dbReference type="GO" id="GO:0042168">
    <property type="term" value="P:heme metabolic process"/>
    <property type="evidence" value="ECO:0007669"/>
    <property type="project" value="InterPro"/>
</dbReference>
<keyword evidence="4" id="KW-1003">Cell membrane</keyword>
<comment type="pathway">
    <text evidence="3">Porphyrin-containing compound metabolism; protoheme biosynthesis.</text>
</comment>
<keyword evidence="5" id="KW-0997">Cell inner membrane</keyword>
<organism evidence="12 13">
    <name type="scientific">Terasakiispira papahanaumokuakeensis</name>
    <dbReference type="NCBI Taxonomy" id="197479"/>
    <lineage>
        <taxon>Bacteria</taxon>
        <taxon>Pseudomonadati</taxon>
        <taxon>Pseudomonadota</taxon>
        <taxon>Gammaproteobacteria</taxon>
        <taxon>Oceanospirillales</taxon>
        <taxon>Terasakiispira</taxon>
    </lineage>
</organism>
<comment type="subcellular location">
    <subcellularLocation>
        <location evidence="2">Cell inner membrane</location>
        <topology evidence="2">Multi-pass membrane protein</topology>
    </subcellularLocation>
</comment>
<feature type="transmembrane region" description="Helical" evidence="10">
    <location>
        <begin position="48"/>
        <end position="74"/>
    </location>
</feature>
<dbReference type="Gene3D" id="1.25.40.10">
    <property type="entry name" value="Tetratricopeptide repeat domain"/>
    <property type="match status" value="2"/>
</dbReference>
<accession>A0A1E2VCR7</accession>
<dbReference type="InterPro" id="IPR010817">
    <property type="entry name" value="HemY_N"/>
</dbReference>
<dbReference type="UniPathway" id="UPA00252"/>
<evidence type="ECO:0000313" key="12">
    <source>
        <dbReference type="EMBL" id="ODC04810.1"/>
    </source>
</evidence>
<proteinExistence type="predicted"/>
<evidence type="ECO:0000256" key="8">
    <source>
        <dbReference type="ARBA" id="ARBA00023136"/>
    </source>
</evidence>
<dbReference type="STRING" id="197479.BFW38_16005"/>
<evidence type="ECO:0000313" key="13">
    <source>
        <dbReference type="Proteomes" id="UP000094291"/>
    </source>
</evidence>
<dbReference type="RefSeq" id="WP_068999794.1">
    <property type="nucleotide sequence ID" value="NZ_MDTQ01000001.1"/>
</dbReference>
<comment type="function">
    <text evidence="1">Involved in a late step of protoheme IX synthesis.</text>
</comment>
<dbReference type="GO" id="GO:0005886">
    <property type="term" value="C:plasma membrane"/>
    <property type="evidence" value="ECO:0007669"/>
    <property type="project" value="UniProtKB-SubCell"/>
</dbReference>
<dbReference type="AlphaFoldDB" id="A0A1E2VCR7"/>